<feature type="compositionally biased region" description="Pro residues" evidence="4">
    <location>
        <begin position="590"/>
        <end position="602"/>
    </location>
</feature>
<dbReference type="Gene3D" id="4.10.60.10">
    <property type="entry name" value="Zinc finger, CCHC-type"/>
    <property type="match status" value="1"/>
</dbReference>
<keyword evidence="9" id="KW-1185">Reference proteome</keyword>
<dbReference type="OrthoDB" id="106784at2759"/>
<dbReference type="SUPFAM" id="SSF57756">
    <property type="entry name" value="Retrovirus zinc finger-like domains"/>
    <property type="match status" value="1"/>
</dbReference>
<feature type="compositionally biased region" description="Basic and acidic residues" evidence="4">
    <location>
        <begin position="603"/>
        <end position="613"/>
    </location>
</feature>
<feature type="region of interest" description="Disordered" evidence="4">
    <location>
        <begin position="180"/>
        <end position="613"/>
    </location>
</feature>
<feature type="domain" description="U-box" evidence="7">
    <location>
        <begin position="104"/>
        <end position="181"/>
    </location>
</feature>
<dbReference type="PANTHER" id="PTHR15439">
    <property type="entry name" value="RETINOBLASTOMA-BINDING PROTEIN 6"/>
    <property type="match status" value="1"/>
</dbReference>
<feature type="domain" description="CCHC-type" evidence="6">
    <location>
        <begin position="17"/>
        <end position="32"/>
    </location>
</feature>
<accession>A0A0J7L0R2</accession>
<name>A0A0J7L0R2_LASNI</name>
<feature type="compositionally biased region" description="Polar residues" evidence="4">
    <location>
        <begin position="192"/>
        <end position="249"/>
    </location>
</feature>
<evidence type="ECO:0000259" key="7">
    <source>
        <dbReference type="PROSITE" id="PS51698"/>
    </source>
</evidence>
<dbReference type="InterPro" id="IPR001841">
    <property type="entry name" value="Znf_RING"/>
</dbReference>
<dbReference type="GO" id="GO:0003676">
    <property type="term" value="F:nucleic acid binding"/>
    <property type="evidence" value="ECO:0007669"/>
    <property type="project" value="InterPro"/>
</dbReference>
<protein>
    <submittedName>
        <fullName evidence="8">Retinoblastoma-binding protein 6</fullName>
    </submittedName>
</protein>
<dbReference type="GO" id="GO:0061630">
    <property type="term" value="F:ubiquitin protein ligase activity"/>
    <property type="evidence" value="ECO:0007669"/>
    <property type="project" value="InterPro"/>
</dbReference>
<sequence>MKIRGANQTGDVPANYRCYKCHQPGHWIKNCPLGTNQEPIEIKKSTGIPRSFMVPVEGPLVPGAMMTPTGHYAVPAIDHQAYKEGKKERPPFSQDPEPVIEKPEIPEDLLCNICKDLLTDAVMIPCCGNSFCDECIRTFLLESEEHECPDCNEKDVSPETLIPNRFLRNAVMNFKNETGYAKRQTYRPPIQSGGQSAASTEQPKVEAQQTTNQVSPQAQTIQSSIAPNVPSQESVESQPTNLESASQHFPTATSSLQPQTSTTLPESTSESHLQSDSVTKLTTDEETEVPPPPGTEPLLPIPAIVSSPERERERSDPPNRDKKERDNEYVGERQSRERRRSFSRDGHRERSGERGRRIENLRPLNRSRNRSLSPRHSQHGEYPSSSAVLPHLMNPPPSKGYQGHLADDGHYPPAMHYDSGIRRSNEDRAGTPTVDEPHLHVPTSGNQPPLLPFPPGEERIPPPNYNQPPPNVPPHNPPLLPDPYLNHRIPIYPHQQGSHYGPPRYDRPPYQQQGYRPSQPPRNYSGPPRPMRGLHHMGYRNLQPPPPGLGRSIHNGNPPGERPLPRYPIRNQPSQHNIPPLMPHLVTGGHPPPPLMSLGPPPTDRKDYYDSYN</sequence>
<organism evidence="8 9">
    <name type="scientific">Lasius niger</name>
    <name type="common">Black garden ant</name>
    <dbReference type="NCBI Taxonomy" id="67767"/>
    <lineage>
        <taxon>Eukaryota</taxon>
        <taxon>Metazoa</taxon>
        <taxon>Ecdysozoa</taxon>
        <taxon>Arthropoda</taxon>
        <taxon>Hexapoda</taxon>
        <taxon>Insecta</taxon>
        <taxon>Pterygota</taxon>
        <taxon>Neoptera</taxon>
        <taxon>Endopterygota</taxon>
        <taxon>Hymenoptera</taxon>
        <taxon>Apocrita</taxon>
        <taxon>Aculeata</taxon>
        <taxon>Formicoidea</taxon>
        <taxon>Formicidae</taxon>
        <taxon>Formicinae</taxon>
        <taxon>Lasius</taxon>
        <taxon>Lasius</taxon>
    </lineage>
</organism>
<dbReference type="GO" id="GO:0006511">
    <property type="term" value="P:ubiquitin-dependent protein catabolic process"/>
    <property type="evidence" value="ECO:0007669"/>
    <property type="project" value="TreeGrafter"/>
</dbReference>
<dbReference type="STRING" id="67767.A0A0J7L0R2"/>
<dbReference type="InterPro" id="IPR033489">
    <property type="entry name" value="RBBP6"/>
</dbReference>
<dbReference type="AlphaFoldDB" id="A0A0J7L0R2"/>
<evidence type="ECO:0000256" key="4">
    <source>
        <dbReference type="SAM" id="MobiDB-lite"/>
    </source>
</evidence>
<comment type="caution">
    <text evidence="8">The sequence shown here is derived from an EMBL/GenBank/DDBJ whole genome shotgun (WGS) entry which is preliminary data.</text>
</comment>
<dbReference type="GO" id="GO:0008270">
    <property type="term" value="F:zinc ion binding"/>
    <property type="evidence" value="ECO:0007669"/>
    <property type="project" value="UniProtKB-KW"/>
</dbReference>
<dbReference type="Pfam" id="PF13923">
    <property type="entry name" value="zf-C3HC4_2"/>
    <property type="match status" value="1"/>
</dbReference>
<feature type="compositionally biased region" description="Low complexity" evidence="4">
    <location>
        <begin position="250"/>
        <end position="271"/>
    </location>
</feature>
<keyword evidence="1 3" id="KW-0863">Zinc-finger</keyword>
<dbReference type="GO" id="GO:0006397">
    <property type="term" value="P:mRNA processing"/>
    <property type="evidence" value="ECO:0007669"/>
    <property type="project" value="InterPro"/>
</dbReference>
<evidence type="ECO:0000256" key="3">
    <source>
        <dbReference type="PROSITE-ProRule" id="PRU00047"/>
    </source>
</evidence>
<dbReference type="GO" id="GO:0016567">
    <property type="term" value="P:protein ubiquitination"/>
    <property type="evidence" value="ECO:0007669"/>
    <property type="project" value="InterPro"/>
</dbReference>
<evidence type="ECO:0000259" key="5">
    <source>
        <dbReference type="PROSITE" id="PS50089"/>
    </source>
</evidence>
<dbReference type="PROSITE" id="PS50089">
    <property type="entry name" value="ZF_RING_2"/>
    <property type="match status" value="1"/>
</dbReference>
<dbReference type="PaxDb" id="67767-A0A0J7L0R2"/>
<dbReference type="InterPro" id="IPR036875">
    <property type="entry name" value="Znf_CCHC_sf"/>
</dbReference>
<feature type="domain" description="RING-type" evidence="5">
    <location>
        <begin position="111"/>
        <end position="152"/>
    </location>
</feature>
<dbReference type="EMBL" id="LBMM01001505">
    <property type="protein sequence ID" value="KMQ96178.1"/>
    <property type="molecule type" value="Genomic_DNA"/>
</dbReference>
<evidence type="ECO:0000256" key="2">
    <source>
        <dbReference type="ARBA" id="ARBA00022833"/>
    </source>
</evidence>
<dbReference type="Gene3D" id="3.30.40.10">
    <property type="entry name" value="Zinc/RING finger domain, C3HC4 (zinc finger)"/>
    <property type="match status" value="1"/>
</dbReference>
<feature type="compositionally biased region" description="Pro residues" evidence="4">
    <location>
        <begin position="449"/>
        <end position="481"/>
    </location>
</feature>
<reference evidence="8 9" key="1">
    <citation type="submission" date="2015-04" db="EMBL/GenBank/DDBJ databases">
        <title>Lasius niger genome sequencing.</title>
        <authorList>
            <person name="Konorov E.A."/>
            <person name="Nikitin M.A."/>
            <person name="Kirill M.V."/>
            <person name="Chang P."/>
        </authorList>
    </citation>
    <scope>NUCLEOTIDE SEQUENCE [LARGE SCALE GENOMIC DNA]</scope>
    <source>
        <tissue evidence="8">Whole</tissue>
    </source>
</reference>
<dbReference type="SUPFAM" id="SSF57850">
    <property type="entry name" value="RING/U-box"/>
    <property type="match status" value="1"/>
</dbReference>
<dbReference type="InterPro" id="IPR003613">
    <property type="entry name" value="Ubox_domain"/>
</dbReference>
<feature type="compositionally biased region" description="Basic and acidic residues" evidence="4">
    <location>
        <begin position="419"/>
        <end position="439"/>
    </location>
</feature>
<evidence type="ECO:0000256" key="1">
    <source>
        <dbReference type="ARBA" id="ARBA00022771"/>
    </source>
</evidence>
<dbReference type="SMART" id="SM00343">
    <property type="entry name" value="ZnF_C2HC"/>
    <property type="match status" value="1"/>
</dbReference>
<dbReference type="PANTHER" id="PTHR15439:SF0">
    <property type="entry name" value="CELL DIVISION CYCLE AND APOPTOSIS REGULATOR PROTEIN 1-RELATED"/>
    <property type="match status" value="1"/>
</dbReference>
<gene>
    <name evidence="8" type="ORF">RF55_3549</name>
</gene>
<dbReference type="InterPro" id="IPR001878">
    <property type="entry name" value="Znf_CCHC"/>
</dbReference>
<feature type="compositionally biased region" description="Basic and acidic residues" evidence="4">
    <location>
        <begin position="308"/>
        <end position="360"/>
    </location>
</feature>
<dbReference type="InterPro" id="IPR013083">
    <property type="entry name" value="Znf_RING/FYVE/PHD"/>
</dbReference>
<keyword evidence="1 3" id="KW-0479">Metal-binding</keyword>
<evidence type="ECO:0000313" key="9">
    <source>
        <dbReference type="Proteomes" id="UP000036403"/>
    </source>
</evidence>
<feature type="non-terminal residue" evidence="8">
    <location>
        <position position="613"/>
    </location>
</feature>
<dbReference type="SMART" id="SM00184">
    <property type="entry name" value="RING"/>
    <property type="match status" value="1"/>
</dbReference>
<evidence type="ECO:0000259" key="6">
    <source>
        <dbReference type="PROSITE" id="PS50158"/>
    </source>
</evidence>
<dbReference type="PROSITE" id="PS50158">
    <property type="entry name" value="ZF_CCHC"/>
    <property type="match status" value="1"/>
</dbReference>
<dbReference type="GO" id="GO:0005634">
    <property type="term" value="C:nucleus"/>
    <property type="evidence" value="ECO:0007669"/>
    <property type="project" value="TreeGrafter"/>
</dbReference>
<dbReference type="Pfam" id="PF00098">
    <property type="entry name" value="zf-CCHC"/>
    <property type="match status" value="1"/>
</dbReference>
<proteinExistence type="predicted"/>
<dbReference type="Proteomes" id="UP000036403">
    <property type="component" value="Unassembled WGS sequence"/>
</dbReference>
<dbReference type="CDD" id="cd16620">
    <property type="entry name" value="vRING-HC-C4C4_RBBP6"/>
    <property type="match status" value="1"/>
</dbReference>
<dbReference type="PROSITE" id="PS51698">
    <property type="entry name" value="U_BOX"/>
    <property type="match status" value="1"/>
</dbReference>
<feature type="compositionally biased region" description="Low complexity" evidence="4">
    <location>
        <begin position="500"/>
        <end position="517"/>
    </location>
</feature>
<evidence type="ECO:0000313" key="8">
    <source>
        <dbReference type="EMBL" id="KMQ96178.1"/>
    </source>
</evidence>
<feature type="compositionally biased region" description="Low complexity" evidence="4">
    <location>
        <begin position="361"/>
        <end position="375"/>
    </location>
</feature>
<keyword evidence="2" id="KW-0862">Zinc</keyword>